<keyword evidence="1" id="KW-0812">Transmembrane</keyword>
<feature type="transmembrane region" description="Helical" evidence="1">
    <location>
        <begin position="31"/>
        <end position="53"/>
    </location>
</feature>
<gene>
    <name evidence="2" type="ORF">EDM22_15935</name>
</gene>
<evidence type="ECO:0000256" key="1">
    <source>
        <dbReference type="SAM" id="Phobius"/>
    </source>
</evidence>
<evidence type="ECO:0000313" key="3">
    <source>
        <dbReference type="Proteomes" id="UP000275048"/>
    </source>
</evidence>
<keyword evidence="1" id="KW-0472">Membrane</keyword>
<evidence type="ECO:0000313" key="2">
    <source>
        <dbReference type="EMBL" id="RNB45527.1"/>
    </source>
</evidence>
<feature type="transmembrane region" description="Helical" evidence="1">
    <location>
        <begin position="6"/>
        <end position="24"/>
    </location>
</feature>
<organism evidence="2 3">
    <name type="scientific">Agromyces tardus</name>
    <dbReference type="NCBI Taxonomy" id="2583849"/>
    <lineage>
        <taxon>Bacteria</taxon>
        <taxon>Bacillati</taxon>
        <taxon>Actinomycetota</taxon>
        <taxon>Actinomycetes</taxon>
        <taxon>Micrococcales</taxon>
        <taxon>Microbacteriaceae</taxon>
        <taxon>Agromyces</taxon>
    </lineage>
</organism>
<dbReference type="RefSeq" id="WP_122938072.1">
    <property type="nucleotide sequence ID" value="NZ_JBHSNT010000099.1"/>
</dbReference>
<keyword evidence="3" id="KW-1185">Reference proteome</keyword>
<dbReference type="AlphaFoldDB" id="A0A3M8A4B0"/>
<dbReference type="OrthoDB" id="5007651at2"/>
<comment type="caution">
    <text evidence="2">The sequence shown here is derived from an EMBL/GenBank/DDBJ whole genome shotgun (WGS) entry which is preliminary data.</text>
</comment>
<reference evidence="2 3" key="1">
    <citation type="submission" date="2018-10" db="EMBL/GenBank/DDBJ databases">
        <title>Isolation, diversity and antibacterial activity of antinobacteria from the wheat rhizosphere soil.</title>
        <authorList>
            <person name="Sun T."/>
        </authorList>
    </citation>
    <scope>NUCLEOTIDE SEQUENCE [LARGE SCALE GENOMIC DNA]</scope>
    <source>
        <strain evidence="2 3">SJ-23</strain>
    </source>
</reference>
<dbReference type="EMBL" id="RHHB01000046">
    <property type="protein sequence ID" value="RNB45527.1"/>
    <property type="molecule type" value="Genomic_DNA"/>
</dbReference>
<dbReference type="Proteomes" id="UP000275048">
    <property type="component" value="Unassembled WGS sequence"/>
</dbReference>
<keyword evidence="1" id="KW-1133">Transmembrane helix</keyword>
<accession>A0A3M8A4B0</accession>
<protein>
    <submittedName>
        <fullName evidence="2">Uncharacterized protein</fullName>
    </submittedName>
</protein>
<name>A0A3M8A4B0_9MICO</name>
<proteinExistence type="predicted"/>
<sequence length="59" mass="6280">MNAVPFVIAMALFVFGMWLMGIALELASFQALVFFGGIVCVALALAIPVSLLGQRDVHV</sequence>